<evidence type="ECO:0000256" key="6">
    <source>
        <dbReference type="SAM" id="MobiDB-lite"/>
    </source>
</evidence>
<feature type="region of interest" description="Disordered" evidence="6">
    <location>
        <begin position="24"/>
        <end position="70"/>
    </location>
</feature>
<dbReference type="InterPro" id="IPR011677">
    <property type="entry name" value="TCTN1-3_dom"/>
</dbReference>
<protein>
    <submittedName>
        <fullName evidence="10">Tectonic family member 1</fullName>
    </submittedName>
</protein>
<keyword evidence="3 7" id="KW-0732">Signal</keyword>
<evidence type="ECO:0000256" key="2">
    <source>
        <dbReference type="ARBA" id="ARBA00011495"/>
    </source>
</evidence>
<evidence type="ECO:0000259" key="8">
    <source>
        <dbReference type="Pfam" id="PF07773"/>
    </source>
</evidence>
<dbReference type="GO" id="GO:0016020">
    <property type="term" value="C:membrane"/>
    <property type="evidence" value="ECO:0007669"/>
    <property type="project" value="Ensembl"/>
</dbReference>
<dbReference type="GO" id="GO:0021523">
    <property type="term" value="P:somatic motor neuron differentiation"/>
    <property type="evidence" value="ECO:0007669"/>
    <property type="project" value="Ensembl"/>
</dbReference>
<organism evidence="10 11">
    <name type="scientific">Anolis carolinensis</name>
    <name type="common">Green anole</name>
    <name type="synonym">American chameleon</name>
    <dbReference type="NCBI Taxonomy" id="28377"/>
    <lineage>
        <taxon>Eukaryota</taxon>
        <taxon>Metazoa</taxon>
        <taxon>Chordata</taxon>
        <taxon>Craniata</taxon>
        <taxon>Vertebrata</taxon>
        <taxon>Euteleostomi</taxon>
        <taxon>Lepidosauria</taxon>
        <taxon>Squamata</taxon>
        <taxon>Bifurcata</taxon>
        <taxon>Unidentata</taxon>
        <taxon>Episquamata</taxon>
        <taxon>Toxicofera</taxon>
        <taxon>Iguania</taxon>
        <taxon>Dactyloidae</taxon>
        <taxon>Anolis</taxon>
    </lineage>
</organism>
<feature type="signal peptide" evidence="7">
    <location>
        <begin position="1"/>
        <end position="22"/>
    </location>
</feature>
<dbReference type="PANTHER" id="PTHR14611">
    <property type="entry name" value="TECTONIC FAMILY MEMBER"/>
    <property type="match status" value="1"/>
</dbReference>
<feature type="compositionally biased region" description="Polar residues" evidence="6">
    <location>
        <begin position="24"/>
        <end position="42"/>
    </location>
</feature>
<dbReference type="InterPro" id="IPR040354">
    <property type="entry name" value="TCTN1-3"/>
</dbReference>
<dbReference type="GO" id="GO:1904491">
    <property type="term" value="P:protein localization to ciliary transition zone"/>
    <property type="evidence" value="ECO:0000318"/>
    <property type="project" value="GO_Central"/>
</dbReference>
<dbReference type="eggNOG" id="ENOG502QUK6">
    <property type="taxonomic scope" value="Eukaryota"/>
</dbReference>
<keyword evidence="5" id="KW-0325">Glycoprotein</keyword>
<dbReference type="STRING" id="28377.ENSACAP00000001889"/>
<dbReference type="GO" id="GO:0021537">
    <property type="term" value="P:telencephalon development"/>
    <property type="evidence" value="ECO:0007669"/>
    <property type="project" value="Ensembl"/>
</dbReference>
<dbReference type="Pfam" id="PF25752">
    <property type="entry name" value="DUF1619_N"/>
    <property type="match status" value="1"/>
</dbReference>
<evidence type="ECO:0000313" key="10">
    <source>
        <dbReference type="Ensembl" id="ENSACAP00000001889.3"/>
    </source>
</evidence>
<evidence type="ECO:0000313" key="11">
    <source>
        <dbReference type="Proteomes" id="UP000001646"/>
    </source>
</evidence>
<name>H9G5T7_ANOCA</name>
<keyword evidence="4" id="KW-0970">Cilium biogenesis/degradation</keyword>
<gene>
    <name evidence="10" type="primary">TCTN1</name>
</gene>
<dbReference type="HOGENOM" id="CLU_016974_1_0_1"/>
<feature type="domain" description="Tectonic-1-3" evidence="8">
    <location>
        <begin position="211"/>
        <end position="371"/>
    </location>
</feature>
<dbReference type="GeneTree" id="ENSGT00570000079101"/>
<dbReference type="InterPro" id="IPR057724">
    <property type="entry name" value="TCTN1-3_N"/>
</dbReference>
<evidence type="ECO:0000256" key="5">
    <source>
        <dbReference type="ARBA" id="ARBA00023180"/>
    </source>
</evidence>
<feature type="compositionally biased region" description="Pro residues" evidence="6">
    <location>
        <begin position="50"/>
        <end position="62"/>
    </location>
</feature>
<proteinExistence type="inferred from homology"/>
<dbReference type="AlphaFoldDB" id="H9G5T7"/>
<dbReference type="KEGG" id="acs:100567549"/>
<evidence type="ECO:0000256" key="3">
    <source>
        <dbReference type="ARBA" id="ARBA00022729"/>
    </source>
</evidence>
<feature type="chain" id="PRO_5003620838" evidence="7">
    <location>
        <begin position="23"/>
        <end position="586"/>
    </location>
</feature>
<dbReference type="Ensembl" id="ENSACAT00000001935.4">
    <property type="protein sequence ID" value="ENSACAP00000001889.3"/>
    <property type="gene ID" value="ENSACAG00000001945.4"/>
</dbReference>
<sequence>MGRGAPPLCLGLLLVFPWPVELSTTPGAPSLEPESSPTSGATPTEEGKPSPGPRPTPEPGPSEPASRLEPWPEPALDVAKLCVCDLLVDECDVNCCCDPLCTAADFSLFTACSVPVVTDDSQLCSWQEARYFLNPDAYPPTRIFQLLDQVNPNVFCIQAINYKDALSFPTPDIPTSDNFDKLLEEFNEDAFDLTLRVQSDARRATDANKTSRYQYKDPILTPAGFLRFPAPLFFSWCTHDNPAAFLVDQDIKCNTAFQGSKCTALPALSMAFYTNLSVLAVPNSSQTVNVTIQSITVQTLGGLRTRLKNTDVLMLPTLHPQSCSNVVLEADYLTTFTEAGEITGVTVSLVLGTINATALFVQQVFGIHFIQQDTQPIPLSGSPGYVVGQPVRAGFRSTGSGVIQSLNEKGQLTILKSSPAQDCLAVEGVRAPVLFGYNMMSGCQLRITKDSNCELLAPAVLTTLKGPNYPDSVASFGDSQPQDGPDWIEIINNFTKSSSCEVPVSFEFQVQWTKYGSLVNPQVKIVCLTTTVLTSALPQVGPGNESTIQVHTFVTFIDVSAPAKPGYKALPSIEASLPFDFFFPFV</sequence>
<keyword evidence="11" id="KW-1185">Reference proteome</keyword>
<feature type="domain" description="Tectonic-1-3 N-terminal" evidence="9">
    <location>
        <begin position="77"/>
        <end position="179"/>
    </location>
</feature>
<dbReference type="PANTHER" id="PTHR14611:SF1">
    <property type="entry name" value="TECTONIC-1"/>
    <property type="match status" value="1"/>
</dbReference>
<accession>H9G5T7</accession>
<reference evidence="10" key="3">
    <citation type="submission" date="2025-09" db="UniProtKB">
        <authorList>
            <consortium name="Ensembl"/>
        </authorList>
    </citation>
    <scope>IDENTIFICATION</scope>
</reference>
<dbReference type="OrthoDB" id="2104337at2759"/>
<evidence type="ECO:0000256" key="4">
    <source>
        <dbReference type="ARBA" id="ARBA00022794"/>
    </source>
</evidence>
<dbReference type="Bgee" id="ENSACAG00000001945">
    <property type="expression patterns" value="Expressed in embryonic post-anal tail and 11 other cell types or tissues"/>
</dbReference>
<dbReference type="Pfam" id="PF07773">
    <property type="entry name" value="TCTN_DUF1619"/>
    <property type="match status" value="2"/>
</dbReference>
<reference evidence="10" key="1">
    <citation type="submission" date="2009-12" db="EMBL/GenBank/DDBJ databases">
        <title>The Genome Sequence of Anolis carolinensis (Green Anole Lizard).</title>
        <authorList>
            <consortium name="The Genome Sequencing Platform"/>
            <person name="Di Palma F."/>
            <person name="Alfoldi J."/>
            <person name="Heiman D."/>
            <person name="Young S."/>
            <person name="Grabherr M."/>
            <person name="Johnson J."/>
            <person name="Lander E.S."/>
            <person name="Lindblad-Toh K."/>
        </authorList>
    </citation>
    <scope>NUCLEOTIDE SEQUENCE [LARGE SCALE GENOMIC DNA]</scope>
    <source>
        <strain evidence="10">JBL SC #1</strain>
    </source>
</reference>
<dbReference type="CTD" id="79600"/>
<dbReference type="Proteomes" id="UP000001646">
    <property type="component" value="Unplaced"/>
</dbReference>
<evidence type="ECO:0000256" key="1">
    <source>
        <dbReference type="ARBA" id="ARBA00007633"/>
    </source>
</evidence>
<dbReference type="GO" id="GO:0060271">
    <property type="term" value="P:cilium assembly"/>
    <property type="evidence" value="ECO:0000318"/>
    <property type="project" value="GO_Central"/>
</dbReference>
<evidence type="ECO:0000256" key="7">
    <source>
        <dbReference type="SAM" id="SignalP"/>
    </source>
</evidence>
<comment type="subunit">
    <text evidence="2">Part of the tectonic-like complex (also named B9 complex).</text>
</comment>
<reference evidence="10" key="2">
    <citation type="submission" date="2025-08" db="UniProtKB">
        <authorList>
            <consortium name="Ensembl"/>
        </authorList>
    </citation>
    <scope>IDENTIFICATION</scope>
</reference>
<dbReference type="GO" id="GO:0005615">
    <property type="term" value="C:extracellular space"/>
    <property type="evidence" value="ECO:0007669"/>
    <property type="project" value="Ensembl"/>
</dbReference>
<dbReference type="InParanoid" id="H9G5T7"/>
<dbReference type="GeneID" id="100567549"/>
<evidence type="ECO:0000259" key="9">
    <source>
        <dbReference type="Pfam" id="PF25752"/>
    </source>
</evidence>
<dbReference type="RefSeq" id="XP_008118080.1">
    <property type="nucleotide sequence ID" value="XM_008119873.3"/>
</dbReference>
<dbReference type="GO" id="GO:0036038">
    <property type="term" value="C:MKS complex"/>
    <property type="evidence" value="ECO:0000318"/>
    <property type="project" value="GO_Central"/>
</dbReference>
<dbReference type="GO" id="GO:0021904">
    <property type="term" value="P:dorsal/ventral neural tube patterning"/>
    <property type="evidence" value="ECO:0007669"/>
    <property type="project" value="Ensembl"/>
</dbReference>
<dbReference type="GO" id="GO:0021956">
    <property type="term" value="P:central nervous system interneuron axonogenesis"/>
    <property type="evidence" value="ECO:0007669"/>
    <property type="project" value="Ensembl"/>
</dbReference>
<comment type="similarity">
    <text evidence="1">Belongs to the tectonic family.</text>
</comment>
<dbReference type="GO" id="GO:0001841">
    <property type="term" value="P:neural tube formation"/>
    <property type="evidence" value="ECO:0007669"/>
    <property type="project" value="Ensembl"/>
</dbReference>
<dbReference type="GO" id="GO:0008589">
    <property type="term" value="P:regulation of smoothened signaling pathway"/>
    <property type="evidence" value="ECO:0007669"/>
    <property type="project" value="Ensembl"/>
</dbReference>
<feature type="domain" description="Tectonic-1-3" evidence="8">
    <location>
        <begin position="381"/>
        <end position="559"/>
    </location>
</feature>